<evidence type="ECO:0000313" key="1">
    <source>
        <dbReference type="EMBL" id="CAG8804784.1"/>
    </source>
</evidence>
<comment type="caution">
    <text evidence="1">The sequence shown here is derived from an EMBL/GenBank/DDBJ whole genome shotgun (WGS) entry which is preliminary data.</text>
</comment>
<evidence type="ECO:0000313" key="2">
    <source>
        <dbReference type="Proteomes" id="UP000789759"/>
    </source>
</evidence>
<accession>A0A9N9K2I8</accession>
<gene>
    <name evidence="1" type="ORF">CPELLU_LOCUS18041</name>
</gene>
<dbReference type="Proteomes" id="UP000789759">
    <property type="component" value="Unassembled WGS sequence"/>
</dbReference>
<feature type="non-terminal residue" evidence="1">
    <location>
        <position position="226"/>
    </location>
</feature>
<dbReference type="AlphaFoldDB" id="A0A9N9K2I8"/>
<dbReference type="OrthoDB" id="2412941at2759"/>
<organism evidence="1 2">
    <name type="scientific">Cetraspora pellucida</name>
    <dbReference type="NCBI Taxonomy" id="1433469"/>
    <lineage>
        <taxon>Eukaryota</taxon>
        <taxon>Fungi</taxon>
        <taxon>Fungi incertae sedis</taxon>
        <taxon>Mucoromycota</taxon>
        <taxon>Glomeromycotina</taxon>
        <taxon>Glomeromycetes</taxon>
        <taxon>Diversisporales</taxon>
        <taxon>Gigasporaceae</taxon>
        <taxon>Cetraspora</taxon>
    </lineage>
</organism>
<keyword evidence="2" id="KW-1185">Reference proteome</keyword>
<protein>
    <submittedName>
        <fullName evidence="1">23758_t:CDS:1</fullName>
    </submittedName>
</protein>
<name>A0A9N9K2I8_9GLOM</name>
<reference evidence="1" key="1">
    <citation type="submission" date="2021-06" db="EMBL/GenBank/DDBJ databases">
        <authorList>
            <person name="Kallberg Y."/>
            <person name="Tangrot J."/>
            <person name="Rosling A."/>
        </authorList>
    </citation>
    <scope>NUCLEOTIDE SEQUENCE</scope>
    <source>
        <strain evidence="1">FL966</strain>
    </source>
</reference>
<sequence>YFKFNEADNFYPGNNVLGLLLKNLCLLTVKKPDNDNIMKEIPMKERQQIYLFLRNLVFDEDGNHEHWFIYNSKKQLIDTINEYRTINDHSKKNEIEDYASSLIRDVINIFYFRRYTCERIINYMWIKNNEPIDPLSMNEVWDDDVNVDNMVVQFCSFPLFGTDLENLDKRQAWFRAHIEPHNAFTLRQRGMTLYMLSMYKNALSDLSKTLIPEIRSNAFNSSDREE</sequence>
<dbReference type="EMBL" id="CAJVQA010033663">
    <property type="protein sequence ID" value="CAG8804784.1"/>
    <property type="molecule type" value="Genomic_DNA"/>
</dbReference>
<feature type="non-terminal residue" evidence="1">
    <location>
        <position position="1"/>
    </location>
</feature>
<proteinExistence type="predicted"/>